<dbReference type="HAMAP" id="MF_01812">
    <property type="entry name" value="Eis"/>
    <property type="match status" value="1"/>
</dbReference>
<dbReference type="EMBL" id="CCSD01000112">
    <property type="protein sequence ID" value="CDZ92580.1"/>
    <property type="molecule type" value="Genomic_DNA"/>
</dbReference>
<organism evidence="7 8">
    <name type="scientific">Rhodococcus ruber</name>
    <dbReference type="NCBI Taxonomy" id="1830"/>
    <lineage>
        <taxon>Bacteria</taxon>
        <taxon>Bacillati</taxon>
        <taxon>Actinomycetota</taxon>
        <taxon>Actinomycetes</taxon>
        <taxon>Mycobacteriales</taxon>
        <taxon>Nocardiaceae</taxon>
        <taxon>Rhodococcus</taxon>
    </lineage>
</organism>
<protein>
    <submittedName>
        <fullName evidence="7">GNAT family acetyltransferase</fullName>
    </submittedName>
</protein>
<accession>A0A098BWI0</accession>
<dbReference type="AlphaFoldDB" id="A0A098BWI0"/>
<keyword evidence="4 5" id="KW-0012">Acyltransferase</keyword>
<feature type="active site" description="Proton donor" evidence="5">
    <location>
        <position position="124"/>
    </location>
</feature>
<dbReference type="RefSeq" id="WP_040275820.1">
    <property type="nucleotide sequence ID" value="NZ_JAJNCM010000028.1"/>
</dbReference>
<dbReference type="SUPFAM" id="SSF55729">
    <property type="entry name" value="Acyl-CoA N-acyltransferases (Nat)"/>
    <property type="match status" value="1"/>
</dbReference>
<dbReference type="InterPro" id="IPR025559">
    <property type="entry name" value="Eis_dom"/>
</dbReference>
<keyword evidence="3 5" id="KW-0808">Transferase</keyword>
<evidence type="ECO:0000256" key="4">
    <source>
        <dbReference type="ARBA" id="ARBA00023315"/>
    </source>
</evidence>
<dbReference type="InterPro" id="IPR051554">
    <property type="entry name" value="Acetyltransferase_Eis"/>
</dbReference>
<evidence type="ECO:0000313" key="8">
    <source>
        <dbReference type="Proteomes" id="UP000042997"/>
    </source>
</evidence>
<dbReference type="Pfam" id="PF17668">
    <property type="entry name" value="Acetyltransf_17"/>
    <property type="match status" value="1"/>
</dbReference>
<dbReference type="InterPro" id="IPR036527">
    <property type="entry name" value="SCP2_sterol-bd_dom_sf"/>
</dbReference>
<dbReference type="Gene3D" id="3.40.630.30">
    <property type="match status" value="2"/>
</dbReference>
<dbReference type="InterPro" id="IPR022902">
    <property type="entry name" value="NAcTrfase_Eis"/>
</dbReference>
<dbReference type="SUPFAM" id="SSF55718">
    <property type="entry name" value="SCP-like"/>
    <property type="match status" value="1"/>
</dbReference>
<evidence type="ECO:0000313" key="7">
    <source>
        <dbReference type="EMBL" id="CDZ92580.1"/>
    </source>
</evidence>
<evidence type="ECO:0000256" key="5">
    <source>
        <dbReference type="HAMAP-Rule" id="MF_01812"/>
    </source>
</evidence>
<reference evidence="7 8" key="1">
    <citation type="journal article" date="2014" name="Genome Announc.">
        <title>Draft Genome Sequence of Propane- and Butane-Oxidizing Actinobacterium Rhodococcus ruber IEGM 231.</title>
        <authorList>
            <person name="Ivshina I.B."/>
            <person name="Kuyukina M.S."/>
            <person name="Krivoruchko A.V."/>
            <person name="Barbe V."/>
            <person name="Fischer C."/>
        </authorList>
    </citation>
    <scope>NUCLEOTIDE SEQUENCE [LARGE SCALE GENOMIC DNA]</scope>
</reference>
<keyword evidence="2" id="KW-1036">Host cytoplasmic vesicle</keyword>
<feature type="binding site" evidence="5">
    <location>
        <begin position="91"/>
        <end position="96"/>
    </location>
    <ligand>
        <name>acetyl-CoA</name>
        <dbReference type="ChEBI" id="CHEBI:57288"/>
    </ligand>
</feature>
<evidence type="ECO:0000256" key="2">
    <source>
        <dbReference type="ARBA" id="ARBA00022488"/>
    </source>
</evidence>
<dbReference type="GO" id="GO:0034069">
    <property type="term" value="F:aminoglycoside N-acetyltransferase activity"/>
    <property type="evidence" value="ECO:0007669"/>
    <property type="project" value="TreeGrafter"/>
</dbReference>
<dbReference type="NCBIfam" id="NF002367">
    <property type="entry name" value="PRK01346.1-4"/>
    <property type="match status" value="1"/>
</dbReference>
<dbReference type="eggNOG" id="COG4552">
    <property type="taxonomic scope" value="Bacteria"/>
</dbReference>
<dbReference type="Pfam" id="PF13530">
    <property type="entry name" value="SCP2_2"/>
    <property type="match status" value="1"/>
</dbReference>
<name>A0A098BWI0_9NOCA</name>
<proteinExistence type="inferred from homology"/>
<sequence>MPEIRVLDTEAELLTAAKLFRTAMIGMPAPNPLEPGQILTQREQGRTLGAFVDGQMVGTVESASSGMVLPGGRRVPHAAVTHVGVLPTHTRRGVLSALMRRQLSDAQDRGEVVTSLRASEATIYGRFGYGVATTTHTVELDVRRAVLRPSVGEGEPVRLVDPHHAWDLLSRIADANPSSRPGSIDRIPPWWRSQEHRIVGDREPRYVAVHGEPGAETGFARYRPIGTDMWFGSRDRTVVVEDFFAPTRTAYLGLLRFLLNLDLVDTFVFAALPQDDPLPWLLTDSRAVQLRRAGDETWLRIVDVPAALRERTFAGPGEVRLAVVDDRLPENSGTYRISASGAERVDEPAQLEVDASTLAATLLGGTRWHQLEVAGLVRVHDAEALPVVEQLFATASAPFAGVMF</sequence>
<gene>
    <name evidence="7" type="ORF">RHRU231_960109</name>
</gene>
<evidence type="ECO:0000256" key="1">
    <source>
        <dbReference type="ARBA" id="ARBA00009213"/>
    </source>
</evidence>
<dbReference type="Proteomes" id="UP000042997">
    <property type="component" value="Unassembled WGS sequence"/>
</dbReference>
<dbReference type="CDD" id="cd04301">
    <property type="entry name" value="NAT_SF"/>
    <property type="match status" value="1"/>
</dbReference>
<feature type="binding site" evidence="5">
    <location>
        <begin position="119"/>
        <end position="120"/>
    </location>
    <ligand>
        <name>acetyl-CoA</name>
        <dbReference type="ChEBI" id="CHEBI:57288"/>
    </ligand>
</feature>
<evidence type="ECO:0000256" key="3">
    <source>
        <dbReference type="ARBA" id="ARBA00022679"/>
    </source>
</evidence>
<dbReference type="PANTHER" id="PTHR37817:SF1">
    <property type="entry name" value="N-ACETYLTRANSFERASE EIS"/>
    <property type="match status" value="1"/>
</dbReference>
<dbReference type="PANTHER" id="PTHR37817">
    <property type="entry name" value="N-ACETYLTRANSFERASE EIS"/>
    <property type="match status" value="1"/>
</dbReference>
<dbReference type="Gene3D" id="3.30.1050.10">
    <property type="entry name" value="SCP2 sterol-binding domain"/>
    <property type="match status" value="1"/>
</dbReference>
<dbReference type="InterPro" id="IPR000182">
    <property type="entry name" value="GNAT_dom"/>
</dbReference>
<dbReference type="InterPro" id="IPR041380">
    <property type="entry name" value="Acetyltransf_17"/>
</dbReference>
<feature type="domain" description="N-acetyltransferase" evidence="6">
    <location>
        <begin position="2"/>
        <end position="149"/>
    </location>
</feature>
<dbReference type="GO" id="GO:0030649">
    <property type="term" value="P:aminoglycoside antibiotic catabolic process"/>
    <property type="evidence" value="ECO:0007669"/>
    <property type="project" value="TreeGrafter"/>
</dbReference>
<comment type="subunit">
    <text evidence="5">Homohexamer; trimer of dimers.</text>
</comment>
<feature type="binding site" evidence="5">
    <location>
        <begin position="83"/>
        <end position="85"/>
    </location>
    <ligand>
        <name>acetyl-CoA</name>
        <dbReference type="ChEBI" id="CHEBI:57288"/>
    </ligand>
</feature>
<dbReference type="PROSITE" id="PS51186">
    <property type="entry name" value="GNAT"/>
    <property type="match status" value="1"/>
</dbReference>
<dbReference type="InterPro" id="IPR016181">
    <property type="entry name" value="Acyl_CoA_acyltransferase"/>
</dbReference>
<dbReference type="Pfam" id="PF13527">
    <property type="entry name" value="Acetyltransf_9"/>
    <property type="match status" value="1"/>
</dbReference>
<evidence type="ECO:0000259" key="6">
    <source>
        <dbReference type="PROSITE" id="PS51186"/>
    </source>
</evidence>
<comment type="similarity">
    <text evidence="1 5">Belongs to the acetyltransferase Eis family.</text>
</comment>
<feature type="active site" description="Proton acceptor; via carboxylate" evidence="5">
    <location>
        <position position="404"/>
    </location>
</feature>
<dbReference type="OrthoDB" id="8399956at2"/>